<comment type="subunit">
    <text evidence="4">Homodimer.</text>
</comment>
<evidence type="ECO:0000256" key="10">
    <source>
        <dbReference type="ARBA" id="ARBA00022833"/>
    </source>
</evidence>
<keyword evidence="9" id="KW-0479">Metal-binding</keyword>
<dbReference type="NCBIfam" id="NF004490">
    <property type="entry name" value="PRK05820.1"/>
    <property type="match status" value="1"/>
</dbReference>
<dbReference type="PROSITE" id="PS00647">
    <property type="entry name" value="THYMID_PHOSPHORYLASE"/>
    <property type="match status" value="1"/>
</dbReference>
<gene>
    <name evidence="14" type="ORF">Q5761_06310</name>
</gene>
<keyword evidence="7 14" id="KW-0328">Glycosyltransferase</keyword>
<dbReference type="PANTHER" id="PTHR10515">
    <property type="entry name" value="THYMIDINE PHOSPHORYLASE"/>
    <property type="match status" value="1"/>
</dbReference>
<proteinExistence type="inferred from homology"/>
<dbReference type="Gene3D" id="3.90.1170.30">
    <property type="entry name" value="Pyrimidine nucleoside phosphorylase-like, C-terminal domain"/>
    <property type="match status" value="1"/>
</dbReference>
<reference evidence="14 15" key="1">
    <citation type="submission" date="2023-08" db="EMBL/GenBank/DDBJ databases">
        <title>Genome sequence of Thermaerobacter compostii strain Ins1, a spore-forming filamentous bacterium isolated from a deep geothermal reservoir.</title>
        <authorList>
            <person name="Bregnard D."/>
            <person name="Gonzalez D."/>
            <person name="Junier P."/>
        </authorList>
    </citation>
    <scope>NUCLEOTIDE SEQUENCE [LARGE SCALE GENOMIC DNA]</scope>
    <source>
        <strain evidence="14 15">Ins1</strain>
    </source>
</reference>
<dbReference type="RefSeq" id="WP_318749926.1">
    <property type="nucleotide sequence ID" value="NZ_CP132508.1"/>
</dbReference>
<dbReference type="Gene3D" id="3.40.140.10">
    <property type="entry name" value="Cytidine Deaminase, domain 2"/>
    <property type="match status" value="1"/>
</dbReference>
<dbReference type="InterPro" id="IPR016193">
    <property type="entry name" value="Cytidine_deaminase-like"/>
</dbReference>
<comment type="similarity">
    <text evidence="3">Belongs to the thymidine/pyrimidine-nucleoside phosphorylase family.</text>
</comment>
<dbReference type="SUPFAM" id="SSF53927">
    <property type="entry name" value="Cytidine deaminase-like"/>
    <property type="match status" value="1"/>
</dbReference>
<evidence type="ECO:0000313" key="15">
    <source>
        <dbReference type="Proteomes" id="UP001304683"/>
    </source>
</evidence>
<evidence type="ECO:0000256" key="12">
    <source>
        <dbReference type="ARBA" id="ARBA00048525"/>
    </source>
</evidence>
<evidence type="ECO:0000256" key="7">
    <source>
        <dbReference type="ARBA" id="ARBA00022676"/>
    </source>
</evidence>
<dbReference type="CDD" id="cd01283">
    <property type="entry name" value="cytidine_deaminase"/>
    <property type="match status" value="1"/>
</dbReference>
<dbReference type="GO" id="GO:0016154">
    <property type="term" value="F:pyrimidine-nucleoside phosphorylase activity"/>
    <property type="evidence" value="ECO:0007669"/>
    <property type="project" value="UniProtKB-EC"/>
</dbReference>
<dbReference type="InterPro" id="IPR002125">
    <property type="entry name" value="CMP_dCMP_dom"/>
</dbReference>
<sequence length="591" mass="62143">MRAYDLIQKKRDGGVLTREEIEWWVEGVARRTIPDEQVAAWAMAVFFRGMDARETADLTRAMAFSGETVDLRDIPGIKVDKHSTGGVGDTTTLVVAPLVAAAGVPVAKLSGRGLGHTGGTLDKLESFPGFRVELGRDEFIRQVRSIGIAVAGQTADLVPADKRLYALRDVTATVDSIPLIAASIMSKKIAGGADAIVLDVKVGSGALMRTLDRALELAHLMVRIGRQLGRRVVALVTDMNQPLGRAVGNALEVREAIATLQGRGPAALTELCLTLGGYMVWLGGKAPDPDAGRRLVAQRLEAGDGLAMLRRLVAAQGGDPRAVDDPERLPRARHREAFAAPRAGYLTAMDAAAVGAAAMVLGAGRARKDDPIDPAVGLVMCKRLGDRVEAGEPLVELHVNDRARLPAALERLQAAFTLADEPASPPPLIHAVVGVEGTGAAGSVTGAASTASVAPAATPAGPAPLPAGWGHLVELARAARETALAPFSRYRVGAALEAADGRVFTGGNVESASFGLTMCAERVALFKALSEGQRRFTRLVVAADGPERPFPCGACRQLLFEYAPALEVWVDGEPAPLPITALLPHGFRLER</sequence>
<dbReference type="InterPro" id="IPR016192">
    <property type="entry name" value="APOBEC/CMP_deaminase_Zn-bd"/>
</dbReference>
<dbReference type="EC" id="2.4.2.2" evidence="5"/>
<dbReference type="InterPro" id="IPR018090">
    <property type="entry name" value="Pyrmidine_PPas_bac/euk"/>
</dbReference>
<evidence type="ECO:0000313" key="14">
    <source>
        <dbReference type="EMBL" id="WPD18008.1"/>
    </source>
</evidence>
<evidence type="ECO:0000256" key="11">
    <source>
        <dbReference type="ARBA" id="ARBA00048453"/>
    </source>
</evidence>
<dbReference type="SMART" id="SM00941">
    <property type="entry name" value="PYNP_C"/>
    <property type="match status" value="1"/>
</dbReference>
<evidence type="ECO:0000256" key="3">
    <source>
        <dbReference type="ARBA" id="ARBA00006915"/>
    </source>
</evidence>
<dbReference type="EMBL" id="CP132508">
    <property type="protein sequence ID" value="WPD18008.1"/>
    <property type="molecule type" value="Genomic_DNA"/>
</dbReference>
<dbReference type="SUPFAM" id="SSF54680">
    <property type="entry name" value="Pyrimidine nucleoside phosphorylase C-terminal domain"/>
    <property type="match status" value="1"/>
</dbReference>
<dbReference type="Proteomes" id="UP001304683">
    <property type="component" value="Chromosome"/>
</dbReference>
<accession>A0ABZ0QLT3</accession>
<dbReference type="Gene3D" id="3.40.1030.10">
    <property type="entry name" value="Nucleoside phosphorylase/phosphoribosyltransferase catalytic domain"/>
    <property type="match status" value="1"/>
</dbReference>
<name>A0ABZ0QLT3_9FIRM</name>
<evidence type="ECO:0000256" key="4">
    <source>
        <dbReference type="ARBA" id="ARBA00011738"/>
    </source>
</evidence>
<evidence type="ECO:0000256" key="9">
    <source>
        <dbReference type="ARBA" id="ARBA00022723"/>
    </source>
</evidence>
<dbReference type="InterPro" id="IPR035902">
    <property type="entry name" value="Nuc_phospho_transferase"/>
</dbReference>
<dbReference type="PROSITE" id="PS00903">
    <property type="entry name" value="CYT_DCMP_DEAMINASES_1"/>
    <property type="match status" value="1"/>
</dbReference>
<dbReference type="PANTHER" id="PTHR10515:SF0">
    <property type="entry name" value="THYMIDINE PHOSPHORYLASE"/>
    <property type="match status" value="1"/>
</dbReference>
<evidence type="ECO:0000256" key="6">
    <source>
        <dbReference type="ARBA" id="ARBA00014680"/>
    </source>
</evidence>
<dbReference type="Pfam" id="PF00591">
    <property type="entry name" value="Glycos_transf_3"/>
    <property type="match status" value="1"/>
</dbReference>
<comment type="catalytic activity">
    <reaction evidence="12">
        <text>thymidine + phosphate = 2-deoxy-alpha-D-ribose 1-phosphate + thymine</text>
        <dbReference type="Rhea" id="RHEA:16037"/>
        <dbReference type="ChEBI" id="CHEBI:17748"/>
        <dbReference type="ChEBI" id="CHEBI:17821"/>
        <dbReference type="ChEBI" id="CHEBI:43474"/>
        <dbReference type="ChEBI" id="CHEBI:57259"/>
        <dbReference type="EC" id="2.4.2.2"/>
    </reaction>
</comment>
<protein>
    <recommendedName>
        <fullName evidence="6">Pyrimidine-nucleoside phosphorylase</fullName>
        <ecNumber evidence="5">2.4.2.2</ecNumber>
    </recommendedName>
</protein>
<dbReference type="Gene3D" id="1.20.970.10">
    <property type="entry name" value="Transferase, Pyrimidine Nucleoside Phosphorylase, Chain C"/>
    <property type="match status" value="1"/>
</dbReference>
<dbReference type="Pfam" id="PF07831">
    <property type="entry name" value="PYNP_C"/>
    <property type="match status" value="1"/>
</dbReference>
<comment type="function">
    <text evidence="2">Catalyzes phosphorolysis of the pyrimidine nucleosides uridine, thymidine and 2'-deoxyuridine with the formation of the corresponding pyrimidine base and ribose-1-phosphate.</text>
</comment>
<dbReference type="NCBIfam" id="NF004064">
    <property type="entry name" value="PRK05578.1"/>
    <property type="match status" value="1"/>
</dbReference>
<dbReference type="InterPro" id="IPR000053">
    <property type="entry name" value="Thymidine/pyrmidine_PPase"/>
</dbReference>
<keyword evidence="8 14" id="KW-0808">Transferase</keyword>
<evidence type="ECO:0000256" key="5">
    <source>
        <dbReference type="ARBA" id="ARBA00011889"/>
    </source>
</evidence>
<comment type="catalytic activity">
    <reaction evidence="11">
        <text>uridine + phosphate = alpha-D-ribose 1-phosphate + uracil</text>
        <dbReference type="Rhea" id="RHEA:24388"/>
        <dbReference type="ChEBI" id="CHEBI:16704"/>
        <dbReference type="ChEBI" id="CHEBI:17568"/>
        <dbReference type="ChEBI" id="CHEBI:43474"/>
        <dbReference type="ChEBI" id="CHEBI:57720"/>
        <dbReference type="EC" id="2.4.2.2"/>
    </reaction>
</comment>
<evidence type="ECO:0000256" key="8">
    <source>
        <dbReference type="ARBA" id="ARBA00022679"/>
    </source>
</evidence>
<organism evidence="14 15">
    <name type="scientific">Thermaerobacter composti</name>
    <dbReference type="NCBI Taxonomy" id="554949"/>
    <lineage>
        <taxon>Bacteria</taxon>
        <taxon>Bacillati</taxon>
        <taxon>Bacillota</taxon>
        <taxon>Clostridia</taxon>
        <taxon>Eubacteriales</taxon>
        <taxon>Clostridiales Family XVII. Incertae Sedis</taxon>
        <taxon>Thermaerobacter</taxon>
    </lineage>
</organism>
<evidence type="ECO:0000256" key="1">
    <source>
        <dbReference type="ARBA" id="ARBA00001066"/>
    </source>
</evidence>
<dbReference type="NCBIfam" id="TIGR02644">
    <property type="entry name" value="Y_phosphoryl"/>
    <property type="match status" value="1"/>
</dbReference>
<evidence type="ECO:0000256" key="2">
    <source>
        <dbReference type="ARBA" id="ARBA00003877"/>
    </source>
</evidence>
<dbReference type="InterPro" id="IPR000312">
    <property type="entry name" value="Glycosyl_Trfase_fam3"/>
</dbReference>
<feature type="domain" description="CMP/dCMP-type deaminase" evidence="13">
    <location>
        <begin position="467"/>
        <end position="590"/>
    </location>
</feature>
<dbReference type="InterPro" id="IPR036320">
    <property type="entry name" value="Glycosyl_Trfase_fam3_N_dom_sf"/>
</dbReference>
<keyword evidence="10" id="KW-0862">Zinc</keyword>
<dbReference type="InterPro" id="IPR013102">
    <property type="entry name" value="PYNP_C"/>
</dbReference>
<dbReference type="InterPro" id="IPR017872">
    <property type="entry name" value="Pyrmidine_PPase_CS"/>
</dbReference>
<keyword evidence="15" id="KW-1185">Reference proteome</keyword>
<dbReference type="SUPFAM" id="SSF52418">
    <property type="entry name" value="Nucleoside phosphorylase/phosphoribosyltransferase catalytic domain"/>
    <property type="match status" value="1"/>
</dbReference>
<dbReference type="NCBIfam" id="NF004747">
    <property type="entry name" value="PRK06078.1"/>
    <property type="match status" value="1"/>
</dbReference>
<comment type="catalytic activity">
    <reaction evidence="1">
        <text>2'-deoxyuridine + phosphate = 2-deoxy-alpha-D-ribose 1-phosphate + uracil</text>
        <dbReference type="Rhea" id="RHEA:22824"/>
        <dbReference type="ChEBI" id="CHEBI:16450"/>
        <dbReference type="ChEBI" id="CHEBI:17568"/>
        <dbReference type="ChEBI" id="CHEBI:43474"/>
        <dbReference type="ChEBI" id="CHEBI:57259"/>
        <dbReference type="EC" id="2.4.2.2"/>
    </reaction>
</comment>
<dbReference type="SUPFAM" id="SSF47648">
    <property type="entry name" value="Nucleoside phosphorylase/phosphoribosyltransferase N-terminal domain"/>
    <property type="match status" value="1"/>
</dbReference>
<dbReference type="Pfam" id="PF02885">
    <property type="entry name" value="Glycos_trans_3N"/>
    <property type="match status" value="1"/>
</dbReference>
<dbReference type="PROSITE" id="PS51747">
    <property type="entry name" value="CYT_DCMP_DEAMINASES_2"/>
    <property type="match status" value="1"/>
</dbReference>
<dbReference type="InterPro" id="IPR036566">
    <property type="entry name" value="PYNP-like_C_sf"/>
</dbReference>
<evidence type="ECO:0000259" key="13">
    <source>
        <dbReference type="PROSITE" id="PS51747"/>
    </source>
</evidence>
<dbReference type="InterPro" id="IPR017459">
    <property type="entry name" value="Glycosyl_Trfase_fam3_N_dom"/>
</dbReference>
<dbReference type="Pfam" id="PF00383">
    <property type="entry name" value="dCMP_cyt_deam_1"/>
    <property type="match status" value="1"/>
</dbReference>